<feature type="region of interest" description="Disordered" evidence="1">
    <location>
        <begin position="1"/>
        <end position="48"/>
    </location>
</feature>
<feature type="compositionally biased region" description="Basic and acidic residues" evidence="1">
    <location>
        <begin position="110"/>
        <end position="119"/>
    </location>
</feature>
<dbReference type="Proteomes" id="UP000479000">
    <property type="component" value="Unassembled WGS sequence"/>
</dbReference>
<feature type="non-terminal residue" evidence="2">
    <location>
        <position position="197"/>
    </location>
</feature>
<dbReference type="EMBL" id="CADCXU010013345">
    <property type="protein sequence ID" value="CAB0003150.1"/>
    <property type="molecule type" value="Genomic_DNA"/>
</dbReference>
<feature type="compositionally biased region" description="Basic and acidic residues" evidence="1">
    <location>
        <begin position="94"/>
        <end position="103"/>
    </location>
</feature>
<feature type="compositionally biased region" description="Polar residues" evidence="1">
    <location>
        <begin position="31"/>
        <end position="48"/>
    </location>
</feature>
<feature type="compositionally biased region" description="Polar residues" evidence="1">
    <location>
        <begin position="1"/>
        <end position="11"/>
    </location>
</feature>
<name>A0A6H5GHM7_9HEMI</name>
<feature type="region of interest" description="Disordered" evidence="1">
    <location>
        <begin position="82"/>
        <end position="119"/>
    </location>
</feature>
<feature type="compositionally biased region" description="Basic and acidic residues" evidence="1">
    <location>
        <begin position="12"/>
        <end position="27"/>
    </location>
</feature>
<organism evidence="2 3">
    <name type="scientific">Nesidiocoris tenuis</name>
    <dbReference type="NCBI Taxonomy" id="355587"/>
    <lineage>
        <taxon>Eukaryota</taxon>
        <taxon>Metazoa</taxon>
        <taxon>Ecdysozoa</taxon>
        <taxon>Arthropoda</taxon>
        <taxon>Hexapoda</taxon>
        <taxon>Insecta</taxon>
        <taxon>Pterygota</taxon>
        <taxon>Neoptera</taxon>
        <taxon>Paraneoptera</taxon>
        <taxon>Hemiptera</taxon>
        <taxon>Heteroptera</taxon>
        <taxon>Panheteroptera</taxon>
        <taxon>Cimicomorpha</taxon>
        <taxon>Miridae</taxon>
        <taxon>Dicyphina</taxon>
        <taxon>Nesidiocoris</taxon>
    </lineage>
</organism>
<dbReference type="AlphaFoldDB" id="A0A6H5GHM7"/>
<reference evidence="2 3" key="1">
    <citation type="submission" date="2020-02" db="EMBL/GenBank/DDBJ databases">
        <authorList>
            <person name="Ferguson B K."/>
        </authorList>
    </citation>
    <scope>NUCLEOTIDE SEQUENCE [LARGE SCALE GENOMIC DNA]</scope>
</reference>
<evidence type="ECO:0000313" key="3">
    <source>
        <dbReference type="Proteomes" id="UP000479000"/>
    </source>
</evidence>
<accession>A0A6H5GHM7</accession>
<keyword evidence="3" id="KW-1185">Reference proteome</keyword>
<sequence length="197" mass="22359">MQNADSPNATIDSHRAEKRDHVRKGDEAGFSSFQRSTSRQTEGTQQSPSAPLLLSHFISGNDVTRNSVSLCLLLLHSRKSQRPTHATRLSARAETAERERRIGDWSGSGRHGDEKKSVAHERHRREFRLRCSSPCTVRPASIDRWGGIESCTTEQTVYIIQRGRREHSSQRATSGLSPELVIYHFIWNERYGYATKT</sequence>
<gene>
    <name evidence="2" type="ORF">NTEN_LOCUS8783</name>
</gene>
<evidence type="ECO:0000313" key="2">
    <source>
        <dbReference type="EMBL" id="CAB0003150.1"/>
    </source>
</evidence>
<evidence type="ECO:0000256" key="1">
    <source>
        <dbReference type="SAM" id="MobiDB-lite"/>
    </source>
</evidence>
<proteinExistence type="predicted"/>
<protein>
    <submittedName>
        <fullName evidence="2">Uncharacterized protein</fullName>
    </submittedName>
</protein>